<dbReference type="EMBL" id="KN652079">
    <property type="protein sequence ID" value="KHN29849.1"/>
    <property type="molecule type" value="Genomic_DNA"/>
</dbReference>
<accession>A0A0B2RBU5</accession>
<evidence type="ECO:0000313" key="1">
    <source>
        <dbReference type="EMBL" id="KHN29849.1"/>
    </source>
</evidence>
<proteinExistence type="predicted"/>
<reference evidence="1" key="1">
    <citation type="submission" date="2014-07" db="EMBL/GenBank/DDBJ databases">
        <title>Identification of a novel salt tolerance gene in wild soybean by whole-genome sequencing.</title>
        <authorList>
            <person name="Lam H.-M."/>
            <person name="Qi X."/>
            <person name="Li M.-W."/>
            <person name="Liu X."/>
            <person name="Xie M."/>
            <person name="Ni M."/>
            <person name="Xu X."/>
        </authorList>
    </citation>
    <scope>NUCLEOTIDE SEQUENCE [LARGE SCALE GENOMIC DNA]</scope>
    <source>
        <tissue evidence="1">Root</tissue>
    </source>
</reference>
<sequence length="57" mass="6565">MNKLELHHVLFTSSTYIINCFPVPKTISSSGTEQTMSSQEHVHFYILEKMADVRIHS</sequence>
<dbReference type="Proteomes" id="UP000053555">
    <property type="component" value="Unassembled WGS sequence"/>
</dbReference>
<protein>
    <submittedName>
        <fullName evidence="1">Uncharacterized protein</fullName>
    </submittedName>
</protein>
<name>A0A0B2RBU5_GLYSO</name>
<organism evidence="1">
    <name type="scientific">Glycine soja</name>
    <name type="common">Wild soybean</name>
    <dbReference type="NCBI Taxonomy" id="3848"/>
    <lineage>
        <taxon>Eukaryota</taxon>
        <taxon>Viridiplantae</taxon>
        <taxon>Streptophyta</taxon>
        <taxon>Embryophyta</taxon>
        <taxon>Tracheophyta</taxon>
        <taxon>Spermatophyta</taxon>
        <taxon>Magnoliopsida</taxon>
        <taxon>eudicotyledons</taxon>
        <taxon>Gunneridae</taxon>
        <taxon>Pentapetalae</taxon>
        <taxon>rosids</taxon>
        <taxon>fabids</taxon>
        <taxon>Fabales</taxon>
        <taxon>Fabaceae</taxon>
        <taxon>Papilionoideae</taxon>
        <taxon>50 kb inversion clade</taxon>
        <taxon>NPAAA clade</taxon>
        <taxon>indigoferoid/millettioid clade</taxon>
        <taxon>Phaseoleae</taxon>
        <taxon>Glycine</taxon>
        <taxon>Glycine subgen. Soja</taxon>
    </lineage>
</organism>
<gene>
    <name evidence="1" type="ORF">glysoja_034093</name>
</gene>
<dbReference type="AlphaFoldDB" id="A0A0B2RBU5"/>